<keyword evidence="5" id="KW-1185">Reference proteome</keyword>
<evidence type="ECO:0000313" key="4">
    <source>
        <dbReference type="EMBL" id="SPO30403.1"/>
    </source>
</evidence>
<dbReference type="InterPro" id="IPR001878">
    <property type="entry name" value="Znf_CCHC"/>
</dbReference>
<dbReference type="AlphaFoldDB" id="A0A5C3EII9"/>
<keyword evidence="1" id="KW-0863">Zinc-finger</keyword>
<keyword evidence="1" id="KW-0862">Zinc</keyword>
<gene>
    <name evidence="4" type="ORF">UTRI_06333</name>
</gene>
<dbReference type="EMBL" id="OOIN01000033">
    <property type="protein sequence ID" value="SPO30403.1"/>
    <property type="molecule type" value="Genomic_DNA"/>
</dbReference>
<feature type="region of interest" description="Disordered" evidence="2">
    <location>
        <begin position="668"/>
        <end position="697"/>
    </location>
</feature>
<name>A0A5C3EII9_9BASI</name>
<feature type="compositionally biased region" description="Basic and acidic residues" evidence="2">
    <location>
        <begin position="298"/>
        <end position="317"/>
    </location>
</feature>
<dbReference type="OrthoDB" id="2541640at2759"/>
<sequence>MAPKQNYTGGHKTRHSTSTLPPSFIDMFICNVPNNFPSNAWNVLFNPAFNNSNQPRPMYPDTEGTWGSGWYLPRANEYVRSNALALRDVYPELRIYTFHSSRYREIIGGSLFTKDIMTKLKDSDELQPLQSPESPNRPTSDDLGQKSNPKNKEAPVETSETEFAITDSDIEAMELLIEQSTPPSPPTIKQEPPEQNQPLLFRNPAAPYKNKTTQHQMPNEIQDENQKASYGTTSSPTITTHPRRVLILPTTTLDPTPPPSNKETMDDTNNGTAANKERTKRAATNKTNNNTTLNDIPSTKDKGKSKQVERQKQHTAEEWINIDDSEDDRAHGDTDNSRKVNRPEKTTQDRLLMIGMQPFHLKYTKGGVDMDMNRIDYDTKSFNPVTIEKTIRFDPTFPPSEVPSMDKLLHSTLLLAQEYAEGTWEFYPWILQTTPGPYFPQDAQDWIANNQNQRNGQLNYKGAQHYADLFANHFGIQRIHAYTFIGRISNASRKDRSAHTSDRYAMKDHHSLKNKLSKLALKIFDLILFNNKPKEIRQETWEAVKTFRATEWFNLIGICAFEQFNVFVGAVALKRAWRDVTEQLYPLKGPQQTIKDNKQRLENINTLTQTKFSDHVRAFRAAAGARISGKGFDTDLKDTDCLARTTPTQAQYNADDLRHKSWIRFQFDKPPQSTKRKQTPTKSKDSGPRFTETDKVIPPLPHAHLDRTLILRGKLKPECAKDTCPMPDTPAIHTVWRQGIIYCYNEFQGVTVTEAMYRKINTGESEIALTFASRQHFATACFLLPLWTPFLTFADTPLYIPTTKTEGRLHPLSQIKMEVNNKTTTHTLAIQRAPLHPANTVMPDAVSIVSRENNKTIAKITYPSPAAAAMMLNKKVVVIASSRWPFIERKANIVESEPLTPFIPTDDIETCTKCGNLGHFSAKCISTPYNSSNCSRCECTGHKHARTEPCPLENMFNKNAAITLEKASRTALTSGIFAEKNKDYLHMMFGDTSNIPKTLCEPRGKGHSKHGLGR</sequence>
<feature type="compositionally biased region" description="Basic and acidic residues" evidence="2">
    <location>
        <begin position="682"/>
        <end position="695"/>
    </location>
</feature>
<protein>
    <recommendedName>
        <fullName evidence="3">CCHC-type domain-containing protein</fullName>
    </recommendedName>
</protein>
<feature type="region of interest" description="Disordered" evidence="2">
    <location>
        <begin position="123"/>
        <end position="164"/>
    </location>
</feature>
<feature type="compositionally biased region" description="Polar residues" evidence="2">
    <location>
        <begin position="128"/>
        <end position="138"/>
    </location>
</feature>
<feature type="compositionally biased region" description="Polar residues" evidence="2">
    <location>
        <begin position="210"/>
        <end position="219"/>
    </location>
</feature>
<feature type="compositionally biased region" description="Basic and acidic residues" evidence="2">
    <location>
        <begin position="328"/>
        <end position="347"/>
    </location>
</feature>
<evidence type="ECO:0000313" key="5">
    <source>
        <dbReference type="Proteomes" id="UP000324022"/>
    </source>
</evidence>
<dbReference type="PROSITE" id="PS50158">
    <property type="entry name" value="ZF_CCHC"/>
    <property type="match status" value="1"/>
</dbReference>
<keyword evidence="1" id="KW-0479">Metal-binding</keyword>
<dbReference type="GO" id="GO:0008270">
    <property type="term" value="F:zinc ion binding"/>
    <property type="evidence" value="ECO:0007669"/>
    <property type="project" value="UniProtKB-KW"/>
</dbReference>
<accession>A0A5C3EII9</accession>
<organism evidence="4 5">
    <name type="scientific">Ustilago trichophora</name>
    <dbReference type="NCBI Taxonomy" id="86804"/>
    <lineage>
        <taxon>Eukaryota</taxon>
        <taxon>Fungi</taxon>
        <taxon>Dikarya</taxon>
        <taxon>Basidiomycota</taxon>
        <taxon>Ustilaginomycotina</taxon>
        <taxon>Ustilaginomycetes</taxon>
        <taxon>Ustilaginales</taxon>
        <taxon>Ustilaginaceae</taxon>
        <taxon>Ustilago</taxon>
    </lineage>
</organism>
<evidence type="ECO:0000256" key="1">
    <source>
        <dbReference type="PROSITE-ProRule" id="PRU00047"/>
    </source>
</evidence>
<dbReference type="GO" id="GO:0003676">
    <property type="term" value="F:nucleic acid binding"/>
    <property type="evidence" value="ECO:0007669"/>
    <property type="project" value="InterPro"/>
</dbReference>
<evidence type="ECO:0000259" key="3">
    <source>
        <dbReference type="PROSITE" id="PS50158"/>
    </source>
</evidence>
<reference evidence="4 5" key="1">
    <citation type="submission" date="2018-03" db="EMBL/GenBank/DDBJ databases">
        <authorList>
            <person name="Guldener U."/>
        </authorList>
    </citation>
    <scope>NUCLEOTIDE SEQUENCE [LARGE SCALE GENOMIC DNA]</scope>
    <source>
        <strain evidence="4 5">NBRC100155</strain>
    </source>
</reference>
<feature type="compositionally biased region" description="Basic and acidic residues" evidence="2">
    <location>
        <begin position="139"/>
        <end position="155"/>
    </location>
</feature>
<evidence type="ECO:0000256" key="2">
    <source>
        <dbReference type="SAM" id="MobiDB-lite"/>
    </source>
</evidence>
<feature type="region of interest" description="Disordered" evidence="2">
    <location>
        <begin position="180"/>
        <end position="347"/>
    </location>
</feature>
<feature type="domain" description="CCHC-type" evidence="3">
    <location>
        <begin position="911"/>
        <end position="924"/>
    </location>
</feature>
<proteinExistence type="predicted"/>
<dbReference type="Proteomes" id="UP000324022">
    <property type="component" value="Unassembled WGS sequence"/>
</dbReference>
<feature type="compositionally biased region" description="Polar residues" evidence="2">
    <location>
        <begin position="227"/>
        <end position="240"/>
    </location>
</feature>